<dbReference type="Gene3D" id="3.10.100.10">
    <property type="entry name" value="Mannose-Binding Protein A, subunit A"/>
    <property type="match status" value="1"/>
</dbReference>
<evidence type="ECO:0000313" key="5">
    <source>
        <dbReference type="Proteomes" id="UP000261540"/>
    </source>
</evidence>
<protein>
    <submittedName>
        <fullName evidence="4">C-type lectin domain containing 1</fullName>
    </submittedName>
</protein>
<sequence>MNALAAAPGDVGARTLLCRREHAHGSRTLPFVCLQMAGLSSPEGVGAKQATGCMRSRATAVLVISLLLSICANIALSVLLYNRPVNTGSSRAGIVGETSALTQKYNLLSQRYTTLCGDYHTLVQNCTEPGSAVKHCTPCPPSWVEFKDKCYYFSKDKLDWESSKASCESLGSHLVVLRSHGQHEALEQEVRRLRELDYHFWIGLSDRETEGDWKWVDNSPVNFTYWNVENSQPDNHLSGGIHGEDCAVLNSIHKYWADVPCDFLYKRICEMNAVKMN</sequence>
<keyword evidence="5" id="KW-1185">Reference proteome</keyword>
<evidence type="ECO:0000259" key="3">
    <source>
        <dbReference type="PROSITE" id="PS50041"/>
    </source>
</evidence>
<dbReference type="CDD" id="cd03590">
    <property type="entry name" value="CLECT_DC-SIGN_like"/>
    <property type="match status" value="1"/>
</dbReference>
<feature type="domain" description="C-type lectin" evidence="3">
    <location>
        <begin position="146"/>
        <end position="270"/>
    </location>
</feature>
<dbReference type="SMART" id="SM00034">
    <property type="entry name" value="CLECT"/>
    <property type="match status" value="1"/>
</dbReference>
<name>A0A3B3RCT8_9TELE</name>
<dbReference type="STRING" id="1676925.ENSPKIP00000015735"/>
<dbReference type="PROSITE" id="PS50041">
    <property type="entry name" value="C_TYPE_LECTIN_2"/>
    <property type="match status" value="1"/>
</dbReference>
<proteinExistence type="predicted"/>
<dbReference type="PANTHER" id="PTHR22803">
    <property type="entry name" value="MANNOSE, PHOSPHOLIPASE, LECTIN RECEPTOR RELATED"/>
    <property type="match status" value="1"/>
</dbReference>
<keyword evidence="1" id="KW-0430">Lectin</keyword>
<dbReference type="SUPFAM" id="SSF56436">
    <property type="entry name" value="C-type lectin-like"/>
    <property type="match status" value="1"/>
</dbReference>
<accession>A0A3B3RCT8</accession>
<keyword evidence="2" id="KW-1133">Transmembrane helix</keyword>
<dbReference type="InterPro" id="IPR050111">
    <property type="entry name" value="C-type_lectin/snaclec_domain"/>
</dbReference>
<dbReference type="GO" id="GO:0030246">
    <property type="term" value="F:carbohydrate binding"/>
    <property type="evidence" value="ECO:0007669"/>
    <property type="project" value="UniProtKB-KW"/>
</dbReference>
<dbReference type="GeneTree" id="ENSGT01030000234575"/>
<dbReference type="InterPro" id="IPR016187">
    <property type="entry name" value="CTDL_fold"/>
</dbReference>
<organism evidence="4 5">
    <name type="scientific">Paramormyrops kingsleyae</name>
    <dbReference type="NCBI Taxonomy" id="1676925"/>
    <lineage>
        <taxon>Eukaryota</taxon>
        <taxon>Metazoa</taxon>
        <taxon>Chordata</taxon>
        <taxon>Craniata</taxon>
        <taxon>Vertebrata</taxon>
        <taxon>Euteleostomi</taxon>
        <taxon>Actinopterygii</taxon>
        <taxon>Neopterygii</taxon>
        <taxon>Teleostei</taxon>
        <taxon>Osteoglossocephala</taxon>
        <taxon>Osteoglossomorpha</taxon>
        <taxon>Osteoglossiformes</taxon>
        <taxon>Mormyridae</taxon>
        <taxon>Paramormyrops</taxon>
    </lineage>
</organism>
<reference evidence="4" key="2">
    <citation type="submission" date="2025-09" db="UniProtKB">
        <authorList>
            <consortium name="Ensembl"/>
        </authorList>
    </citation>
    <scope>IDENTIFICATION</scope>
</reference>
<dbReference type="AlphaFoldDB" id="A0A3B3RCT8"/>
<feature type="transmembrane region" description="Helical" evidence="2">
    <location>
        <begin position="58"/>
        <end position="81"/>
    </location>
</feature>
<evidence type="ECO:0000313" key="4">
    <source>
        <dbReference type="Ensembl" id="ENSPKIP00000015735.1"/>
    </source>
</evidence>
<keyword evidence="2" id="KW-0472">Membrane</keyword>
<evidence type="ECO:0000256" key="1">
    <source>
        <dbReference type="ARBA" id="ARBA00022734"/>
    </source>
</evidence>
<dbReference type="Pfam" id="PF00059">
    <property type="entry name" value="Lectin_C"/>
    <property type="match status" value="1"/>
</dbReference>
<keyword evidence="2" id="KW-0812">Transmembrane</keyword>
<evidence type="ECO:0000256" key="2">
    <source>
        <dbReference type="SAM" id="Phobius"/>
    </source>
</evidence>
<dbReference type="Ensembl" id="ENSPKIT00000040208.1">
    <property type="protein sequence ID" value="ENSPKIP00000015735.1"/>
    <property type="gene ID" value="ENSPKIG00000002344.1"/>
</dbReference>
<dbReference type="InterPro" id="IPR033989">
    <property type="entry name" value="CD209-like_CTLD"/>
</dbReference>
<dbReference type="InterPro" id="IPR016186">
    <property type="entry name" value="C-type_lectin-like/link_sf"/>
</dbReference>
<dbReference type="Proteomes" id="UP000261540">
    <property type="component" value="Unplaced"/>
</dbReference>
<reference evidence="4" key="1">
    <citation type="submission" date="2025-08" db="UniProtKB">
        <authorList>
            <consortium name="Ensembl"/>
        </authorList>
    </citation>
    <scope>IDENTIFICATION</scope>
</reference>
<dbReference type="InterPro" id="IPR001304">
    <property type="entry name" value="C-type_lectin-like"/>
</dbReference>